<evidence type="ECO:0000259" key="1">
    <source>
        <dbReference type="Pfam" id="PF13280"/>
    </source>
</evidence>
<dbReference type="Pfam" id="PF13280">
    <property type="entry name" value="WYL"/>
    <property type="match status" value="1"/>
</dbReference>
<evidence type="ECO:0000313" key="2">
    <source>
        <dbReference type="EMBL" id="OBU77406.1"/>
    </source>
</evidence>
<dbReference type="Proteomes" id="UP000093903">
    <property type="component" value="Unassembled WGS sequence"/>
</dbReference>
<sequence>MLFLLRYLSEGPHSIHELTERLINDQGYEYNRVTIQNDLSRLKEWGFCLEVEKKKRVLISPAFPFNLPEITLNSVRLAFKLLDDIGLKAYAASLSQITKIVPDSQQKLLQKSTAFNVIPQNLINLSDHYSNIQTLEYAISHRQEVEFEYSKKSTQGEVFLRQVEPISLDWREGKLYLLAYNYKVHKNQEIDFRVDRILGKVKVLPIKFAPRIPMTHPISFRIWGNVGKQYQPSFYREDSPIKDPCIYHEDALLIHAEVTDYFWAKQRLLKYLPFVQVTSPDSLVEEFKQITEEMVKLYLH</sequence>
<proteinExistence type="predicted"/>
<dbReference type="PANTHER" id="PTHR34580">
    <property type="match status" value="1"/>
</dbReference>
<name>A0A853MJJ0_9CYAN</name>
<feature type="domain" description="WYL" evidence="1">
    <location>
        <begin position="131"/>
        <end position="198"/>
    </location>
</feature>
<dbReference type="EMBL" id="LYXA01000001">
    <property type="protein sequence ID" value="OBU77406.1"/>
    <property type="molecule type" value="Genomic_DNA"/>
</dbReference>
<accession>A0A853MJJ0</accession>
<protein>
    <recommendedName>
        <fullName evidence="1">WYL domain-containing protein</fullName>
    </recommendedName>
</protein>
<dbReference type="AlphaFoldDB" id="A0A853MJJ0"/>
<evidence type="ECO:0000313" key="3">
    <source>
        <dbReference type="Proteomes" id="UP000093903"/>
    </source>
</evidence>
<comment type="caution">
    <text evidence="2">The sequence shown here is derived from an EMBL/GenBank/DDBJ whole genome shotgun (WGS) entry which is preliminary data.</text>
</comment>
<organism evidence="2 3">
    <name type="scientific">Cylindrospermopsis raciborskii CS-505</name>
    <dbReference type="NCBI Taxonomy" id="533240"/>
    <lineage>
        <taxon>Bacteria</taxon>
        <taxon>Bacillati</taxon>
        <taxon>Cyanobacteriota</taxon>
        <taxon>Cyanophyceae</taxon>
        <taxon>Nostocales</taxon>
        <taxon>Aphanizomenonaceae</taxon>
        <taxon>Cylindrospermopsis</taxon>
    </lineage>
</organism>
<dbReference type="InterPro" id="IPR026881">
    <property type="entry name" value="WYL_dom"/>
</dbReference>
<dbReference type="InterPro" id="IPR051534">
    <property type="entry name" value="CBASS_pafABC_assoc_protein"/>
</dbReference>
<dbReference type="RefSeq" id="WP_006278538.1">
    <property type="nucleotide sequence ID" value="NZ_ACYA01000064.1"/>
</dbReference>
<dbReference type="PROSITE" id="PS52050">
    <property type="entry name" value="WYL"/>
    <property type="match status" value="1"/>
</dbReference>
<reference evidence="2 3" key="1">
    <citation type="submission" date="2016-05" db="EMBL/GenBank/DDBJ databases">
        <title>First complete genome of the cyanobacterium Cylindrospermopsis raciborskii CS505, containing a circular chromosome and a single extrachromosomal element.</title>
        <authorList>
            <person name="Fuentes J."/>
            <person name="Tamames J."/>
            <person name="Allen E."/>
            <person name="Plominski A."/>
            <person name="Vasquez M."/>
        </authorList>
    </citation>
    <scope>NUCLEOTIDE SEQUENCE [LARGE SCALE GENOMIC DNA]</scope>
    <source>
        <strain evidence="2 3">CS505</strain>
    </source>
</reference>
<dbReference type="PANTHER" id="PTHR34580:SF3">
    <property type="entry name" value="PROTEIN PAFB"/>
    <property type="match status" value="1"/>
</dbReference>
<gene>
    <name evidence="2" type="ORF">A9P98_14805</name>
</gene>